<dbReference type="EMBL" id="CAJPVJ010000764">
    <property type="protein sequence ID" value="CAG2163330.1"/>
    <property type="molecule type" value="Genomic_DNA"/>
</dbReference>
<evidence type="ECO:0000313" key="3">
    <source>
        <dbReference type="Proteomes" id="UP000728032"/>
    </source>
</evidence>
<evidence type="ECO:0000256" key="1">
    <source>
        <dbReference type="SAM" id="Coils"/>
    </source>
</evidence>
<name>A0A7R9QEC7_9ACAR</name>
<sequence>MKFADNGNGGHRSHQSELIKKLKKQIVPKEKNNKPISGVELAALLEILVNAANDGSLADVPNRWDAFVIRLQQTAIEDCLKFYEADMSVLIVDEYDNSAINLNRFDEWHNQSLLRSVELLTQLLHGLDETLTKGLHELEHKINVQFDRNRDINEKKIKLKCSQTLHELEIKSEQSIRAIALPIHTTELLGRAKEVLKSMKTEYINQISDLVDKPTIDQYLDSLSKAIKNQVSSVQLENNNAIEAYFDHRIQESVEKFQSVTISNYSRTKPRKPSLLKRILEEGNIQALDLFNNNCNKYTTESSYESKLAVLKVKLNEQIIELEKQNEKTAETYTQSESNRLLDEFKTRTGASFIPMPSNTTELESRLKLEFSKSIRDYSDLLSDFKVYQSYEQLFQTFKQYIEEVCEQRRAENVKAFTREVEIPLRTSKKIIILSHDRYSTIHSVCLLHLDEGKPKYWSMKLKSEIIDQFITDDQQLLKLIDSKGGLWSAVVGFFQWVLWLLNIG</sequence>
<dbReference type="PANTHER" id="PTHR10751">
    <property type="entry name" value="GUANYLATE BINDING PROTEIN"/>
    <property type="match status" value="1"/>
</dbReference>
<keyword evidence="1" id="KW-0175">Coiled coil</keyword>
<keyword evidence="3" id="KW-1185">Reference proteome</keyword>
<accession>A0A7R9QEC7</accession>
<evidence type="ECO:0000313" key="2">
    <source>
        <dbReference type="EMBL" id="CAD7641086.1"/>
    </source>
</evidence>
<proteinExistence type="predicted"/>
<reference evidence="2" key="1">
    <citation type="submission" date="2020-11" db="EMBL/GenBank/DDBJ databases">
        <authorList>
            <person name="Tran Van P."/>
        </authorList>
    </citation>
    <scope>NUCLEOTIDE SEQUENCE</scope>
</reference>
<dbReference type="GO" id="GO:0003924">
    <property type="term" value="F:GTPase activity"/>
    <property type="evidence" value="ECO:0007669"/>
    <property type="project" value="InterPro"/>
</dbReference>
<gene>
    <name evidence="2" type="ORF">ONB1V03_LOCUS2909</name>
</gene>
<dbReference type="InterPro" id="IPR036543">
    <property type="entry name" value="Guanylate-bd_C_sf"/>
</dbReference>
<dbReference type="Proteomes" id="UP000728032">
    <property type="component" value="Unassembled WGS sequence"/>
</dbReference>
<dbReference type="SUPFAM" id="SSF48340">
    <property type="entry name" value="Interferon-induced guanylate-binding protein 1 (GBP1), C-terminal domain"/>
    <property type="match status" value="1"/>
</dbReference>
<feature type="coiled-coil region" evidence="1">
    <location>
        <begin position="308"/>
        <end position="339"/>
    </location>
</feature>
<dbReference type="EMBL" id="OC915589">
    <property type="protein sequence ID" value="CAD7641086.1"/>
    <property type="molecule type" value="Genomic_DNA"/>
</dbReference>
<dbReference type="OrthoDB" id="2135133at2759"/>
<dbReference type="GO" id="GO:0005525">
    <property type="term" value="F:GTP binding"/>
    <property type="evidence" value="ECO:0007669"/>
    <property type="project" value="InterPro"/>
</dbReference>
<organism evidence="2">
    <name type="scientific">Oppiella nova</name>
    <dbReference type="NCBI Taxonomy" id="334625"/>
    <lineage>
        <taxon>Eukaryota</taxon>
        <taxon>Metazoa</taxon>
        <taxon>Ecdysozoa</taxon>
        <taxon>Arthropoda</taxon>
        <taxon>Chelicerata</taxon>
        <taxon>Arachnida</taxon>
        <taxon>Acari</taxon>
        <taxon>Acariformes</taxon>
        <taxon>Sarcoptiformes</taxon>
        <taxon>Oribatida</taxon>
        <taxon>Brachypylina</taxon>
        <taxon>Oppioidea</taxon>
        <taxon>Oppiidae</taxon>
        <taxon>Oppiella</taxon>
    </lineage>
</organism>
<protein>
    <submittedName>
        <fullName evidence="2">Uncharacterized protein</fullName>
    </submittedName>
</protein>
<dbReference type="AlphaFoldDB" id="A0A7R9QEC7"/>